<dbReference type="AlphaFoldDB" id="A0A2J7PMG5"/>
<keyword evidence="3" id="KW-1185">Reference proteome</keyword>
<dbReference type="EMBL" id="NEVH01023994">
    <property type="protein sequence ID" value="PNF17525.1"/>
    <property type="molecule type" value="Genomic_DNA"/>
</dbReference>
<organism evidence="2 3">
    <name type="scientific">Cryptotermes secundus</name>
    <dbReference type="NCBI Taxonomy" id="105785"/>
    <lineage>
        <taxon>Eukaryota</taxon>
        <taxon>Metazoa</taxon>
        <taxon>Ecdysozoa</taxon>
        <taxon>Arthropoda</taxon>
        <taxon>Hexapoda</taxon>
        <taxon>Insecta</taxon>
        <taxon>Pterygota</taxon>
        <taxon>Neoptera</taxon>
        <taxon>Polyneoptera</taxon>
        <taxon>Dictyoptera</taxon>
        <taxon>Blattodea</taxon>
        <taxon>Blattoidea</taxon>
        <taxon>Termitoidae</taxon>
        <taxon>Kalotermitidae</taxon>
        <taxon>Cryptotermitinae</taxon>
        <taxon>Cryptotermes</taxon>
    </lineage>
</organism>
<gene>
    <name evidence="2" type="ORF">B7P43_G16932</name>
</gene>
<comment type="caution">
    <text evidence="2">The sequence shown here is derived from an EMBL/GenBank/DDBJ whole genome shotgun (WGS) entry which is preliminary data.</text>
</comment>
<dbReference type="PROSITE" id="PS50878">
    <property type="entry name" value="RT_POL"/>
    <property type="match status" value="1"/>
</dbReference>
<sequence>MQHIEANNILTKEQFGFRLGASTVKASYRLNDLILKALNNKMMVGGIFCDLRKAFDCINHNILLTKLEYYGIRGIALKLIKSYLEGRYQKVILENNQHVSSSNWGIIKHGVPQGSILGPLLFLFYINDLPKSIKSNAEAVLFADDTSIIVKSLNPTTFGNTINKVFQDINKWFTVNMLSLNAEKTQFMQFVTKINSLLQIDIIHENKKIANVFNTKFLGLTLDNSFSWKTHIDTVIPKLSSACYTIRILKPFLSQKSLKMVYYSYFHSIMTYGLIFWGNTSHSKIIFRMQKKAIRNIMGIKNKESCRKYFKELKILPMKSQYIYLVALFVVENRQHFEVNTEIHKINTRTKSDLHYPLTHLTIFQKGIHYVGIKIFNNLPAELKELFQDIKQFKLKLKSYLHFYSFYTLEEYFKQKTI</sequence>
<evidence type="ECO:0000313" key="3">
    <source>
        <dbReference type="Proteomes" id="UP000235965"/>
    </source>
</evidence>
<dbReference type="CDD" id="cd01650">
    <property type="entry name" value="RT_nLTR_like"/>
    <property type="match status" value="1"/>
</dbReference>
<evidence type="ECO:0000313" key="2">
    <source>
        <dbReference type="EMBL" id="PNF17525.1"/>
    </source>
</evidence>
<dbReference type="PANTHER" id="PTHR33332">
    <property type="entry name" value="REVERSE TRANSCRIPTASE DOMAIN-CONTAINING PROTEIN"/>
    <property type="match status" value="1"/>
</dbReference>
<dbReference type="Pfam" id="PF00078">
    <property type="entry name" value="RVT_1"/>
    <property type="match status" value="1"/>
</dbReference>
<reference evidence="2 3" key="1">
    <citation type="submission" date="2017-12" db="EMBL/GenBank/DDBJ databases">
        <title>Hemimetabolous genomes reveal molecular basis of termite eusociality.</title>
        <authorList>
            <person name="Harrison M.C."/>
            <person name="Jongepier E."/>
            <person name="Robertson H.M."/>
            <person name="Arning N."/>
            <person name="Bitard-Feildel T."/>
            <person name="Chao H."/>
            <person name="Childers C.P."/>
            <person name="Dinh H."/>
            <person name="Doddapaneni H."/>
            <person name="Dugan S."/>
            <person name="Gowin J."/>
            <person name="Greiner C."/>
            <person name="Han Y."/>
            <person name="Hu H."/>
            <person name="Hughes D.S.T."/>
            <person name="Huylmans A.-K."/>
            <person name="Kemena C."/>
            <person name="Kremer L.P.M."/>
            <person name="Lee S.L."/>
            <person name="Lopez-Ezquerra A."/>
            <person name="Mallet L."/>
            <person name="Monroy-Kuhn J.M."/>
            <person name="Moser A."/>
            <person name="Murali S.C."/>
            <person name="Muzny D.M."/>
            <person name="Otani S."/>
            <person name="Piulachs M.-D."/>
            <person name="Poelchau M."/>
            <person name="Qu J."/>
            <person name="Schaub F."/>
            <person name="Wada-Katsumata A."/>
            <person name="Worley K.C."/>
            <person name="Xie Q."/>
            <person name="Ylla G."/>
            <person name="Poulsen M."/>
            <person name="Gibbs R.A."/>
            <person name="Schal C."/>
            <person name="Richards S."/>
            <person name="Belles X."/>
            <person name="Korb J."/>
            <person name="Bornberg-Bauer E."/>
        </authorList>
    </citation>
    <scope>NUCLEOTIDE SEQUENCE [LARGE SCALE GENOMIC DNA]</scope>
    <source>
        <tissue evidence="2">Whole body</tissue>
    </source>
</reference>
<dbReference type="InParanoid" id="A0A2J7PMG5"/>
<accession>A0A2J7PMG5</accession>
<protein>
    <recommendedName>
        <fullName evidence="1">Reverse transcriptase domain-containing protein</fullName>
    </recommendedName>
</protein>
<dbReference type="Proteomes" id="UP000235965">
    <property type="component" value="Unassembled WGS sequence"/>
</dbReference>
<name>A0A2J7PMG5_9NEOP</name>
<dbReference type="InterPro" id="IPR000477">
    <property type="entry name" value="RT_dom"/>
</dbReference>
<feature type="domain" description="Reverse transcriptase" evidence="1">
    <location>
        <begin position="1"/>
        <end position="222"/>
    </location>
</feature>
<evidence type="ECO:0000259" key="1">
    <source>
        <dbReference type="PROSITE" id="PS50878"/>
    </source>
</evidence>
<proteinExistence type="predicted"/>